<evidence type="ECO:0008006" key="3">
    <source>
        <dbReference type="Google" id="ProtNLM"/>
    </source>
</evidence>
<dbReference type="RefSeq" id="WP_220580893.1">
    <property type="nucleotide sequence ID" value="NZ_RKLT01000006.1"/>
</dbReference>
<dbReference type="Proteomes" id="UP001430455">
    <property type="component" value="Unassembled WGS sequence"/>
</dbReference>
<protein>
    <recommendedName>
        <fullName evidence="3">Nuclear receptor domain-containing protein</fullName>
    </recommendedName>
</protein>
<sequence>MLPSVRRNNERTSTPFGTNADRLECELCQEQGRCLDRFGIVACRSCRASFLPRPSLL</sequence>
<dbReference type="AlphaFoldDB" id="A0AAW4PF49"/>
<evidence type="ECO:0000313" key="1">
    <source>
        <dbReference type="EMBL" id="MBX0296278.1"/>
    </source>
</evidence>
<comment type="caution">
    <text evidence="1">The sequence shown here is derived from an EMBL/GenBank/DDBJ whole genome shotgun (WGS) entry which is preliminary data.</text>
</comment>
<name>A0AAW4PF49_9EURY</name>
<dbReference type="EMBL" id="RKLT01000006">
    <property type="protein sequence ID" value="MBX0296278.1"/>
    <property type="molecule type" value="Genomic_DNA"/>
</dbReference>
<gene>
    <name evidence="1" type="ORF">EGH23_15470</name>
</gene>
<reference evidence="1 2" key="1">
    <citation type="submission" date="2021-06" db="EMBL/GenBank/DDBJ databases">
        <title>Halomicroarcula sp. a new haloarchaeum isolated from saline soil.</title>
        <authorList>
            <person name="Duran-Viseras A."/>
            <person name="Sanchez-Porro C."/>
            <person name="Ventosa A."/>
        </authorList>
    </citation>
    <scope>NUCLEOTIDE SEQUENCE [LARGE SCALE GENOMIC DNA]</scope>
    <source>
        <strain evidence="1 2">F27</strain>
    </source>
</reference>
<proteinExistence type="predicted"/>
<keyword evidence="2" id="KW-1185">Reference proteome</keyword>
<organism evidence="1 2">
    <name type="scientific">Haloarcula nitratireducens</name>
    <dbReference type="NCBI Taxonomy" id="2487749"/>
    <lineage>
        <taxon>Archaea</taxon>
        <taxon>Methanobacteriati</taxon>
        <taxon>Methanobacteriota</taxon>
        <taxon>Stenosarchaea group</taxon>
        <taxon>Halobacteria</taxon>
        <taxon>Halobacteriales</taxon>
        <taxon>Haloarculaceae</taxon>
        <taxon>Haloarcula</taxon>
    </lineage>
</organism>
<evidence type="ECO:0000313" key="2">
    <source>
        <dbReference type="Proteomes" id="UP001430455"/>
    </source>
</evidence>
<accession>A0AAW4PF49</accession>